<accession>A0A6V8K4K3</accession>
<sequence length="210" mass="22414">MAGQDWVQWHEAYEDPASSLSRRLAMVRQQIATVLDARPPGPIRVVSLCAGQGRDLLGALVDHPRRHDVVGRLVELDPHNAEVARTSAQQGGLAGIEVVTGDAADTGNYAGVVPADLVLACGIFGNVSDDDIRRTIAMLPGFCVTGGTVIWTRHREEPDLVPAICEWFEAAGFKPAWVADGSAGYGAGVHVYSGPTTELPLGKRMFTFQA</sequence>
<comment type="caution">
    <text evidence="2">The sequence shown here is derived from an EMBL/GenBank/DDBJ whole genome shotgun (WGS) entry which is preliminary data.</text>
</comment>
<feature type="domain" description="Methyltransferase" evidence="1">
    <location>
        <begin position="29"/>
        <end position="159"/>
    </location>
</feature>
<evidence type="ECO:0000313" key="3">
    <source>
        <dbReference type="Proteomes" id="UP000482800"/>
    </source>
</evidence>
<organism evidence="2 3">
    <name type="scientific">Phytohabitans houttuyneae</name>
    <dbReference type="NCBI Taxonomy" id="1076126"/>
    <lineage>
        <taxon>Bacteria</taxon>
        <taxon>Bacillati</taxon>
        <taxon>Actinomycetota</taxon>
        <taxon>Actinomycetes</taxon>
        <taxon>Micromonosporales</taxon>
        <taxon>Micromonosporaceae</taxon>
    </lineage>
</organism>
<dbReference type="Pfam" id="PF12147">
    <property type="entry name" value="Methyltransf_20"/>
    <property type="match status" value="1"/>
</dbReference>
<evidence type="ECO:0000313" key="2">
    <source>
        <dbReference type="EMBL" id="GFJ80113.1"/>
    </source>
</evidence>
<evidence type="ECO:0000259" key="1">
    <source>
        <dbReference type="Pfam" id="PF12147"/>
    </source>
</evidence>
<dbReference type="Gene3D" id="3.40.50.150">
    <property type="entry name" value="Vaccinia Virus protein VP39"/>
    <property type="match status" value="1"/>
</dbReference>
<dbReference type="EMBL" id="BLPF01000001">
    <property type="protein sequence ID" value="GFJ80113.1"/>
    <property type="molecule type" value="Genomic_DNA"/>
</dbReference>
<dbReference type="AlphaFoldDB" id="A0A6V8K4K3"/>
<dbReference type="InterPro" id="IPR022744">
    <property type="entry name" value="MeTrfase_dom_put"/>
</dbReference>
<reference evidence="2 3" key="1">
    <citation type="submission" date="2020-03" db="EMBL/GenBank/DDBJ databases">
        <title>Whole genome shotgun sequence of Phytohabitans houttuyneae NBRC 108639.</title>
        <authorList>
            <person name="Komaki H."/>
            <person name="Tamura T."/>
        </authorList>
    </citation>
    <scope>NUCLEOTIDE SEQUENCE [LARGE SCALE GENOMIC DNA]</scope>
    <source>
        <strain evidence="2 3">NBRC 108639</strain>
    </source>
</reference>
<gene>
    <name evidence="2" type="ORF">Phou_042930</name>
</gene>
<dbReference type="SUPFAM" id="SSF53335">
    <property type="entry name" value="S-adenosyl-L-methionine-dependent methyltransferases"/>
    <property type="match status" value="1"/>
</dbReference>
<dbReference type="CDD" id="cd02440">
    <property type="entry name" value="AdoMet_MTases"/>
    <property type="match status" value="1"/>
</dbReference>
<dbReference type="Proteomes" id="UP000482800">
    <property type="component" value="Unassembled WGS sequence"/>
</dbReference>
<name>A0A6V8K4K3_9ACTN</name>
<keyword evidence="3" id="KW-1185">Reference proteome</keyword>
<proteinExistence type="predicted"/>
<dbReference type="RefSeq" id="WP_173057538.1">
    <property type="nucleotide sequence ID" value="NZ_BAABGO010000021.1"/>
</dbReference>
<protein>
    <recommendedName>
        <fullName evidence="1">Methyltransferase domain-containing protein</fullName>
    </recommendedName>
</protein>
<reference evidence="2 3" key="2">
    <citation type="submission" date="2020-03" db="EMBL/GenBank/DDBJ databases">
        <authorList>
            <person name="Ichikawa N."/>
            <person name="Kimura A."/>
            <person name="Kitahashi Y."/>
            <person name="Uohara A."/>
        </authorList>
    </citation>
    <scope>NUCLEOTIDE SEQUENCE [LARGE SCALE GENOMIC DNA]</scope>
    <source>
        <strain evidence="2 3">NBRC 108639</strain>
    </source>
</reference>
<dbReference type="InterPro" id="IPR029063">
    <property type="entry name" value="SAM-dependent_MTases_sf"/>
</dbReference>